<evidence type="ECO:0000313" key="3">
    <source>
        <dbReference type="Proteomes" id="UP000008633"/>
    </source>
</evidence>
<dbReference type="EMBL" id="CP002452">
    <property type="protein sequence ID" value="ADV45526.1"/>
    <property type="molecule type" value="Genomic_DNA"/>
</dbReference>
<reference evidence="2 3" key="1">
    <citation type="journal article" date="2011" name="Stand. Genomic Sci.">
        <title>Complete genome sequence of Nitratifractor salsuginis type strain (E9I37-1).</title>
        <authorList>
            <person name="Anderson I."/>
            <person name="Sikorski J."/>
            <person name="Zeytun A."/>
            <person name="Nolan M."/>
            <person name="Lapidus A."/>
            <person name="Lucas S."/>
            <person name="Hammon N."/>
            <person name="Deshpande S."/>
            <person name="Cheng J.F."/>
            <person name="Tapia R."/>
            <person name="Han C."/>
            <person name="Goodwin L."/>
            <person name="Pitluck S."/>
            <person name="Liolios K."/>
            <person name="Pagani I."/>
            <person name="Ivanova N."/>
            <person name="Huntemann M."/>
            <person name="Mavromatis K."/>
            <person name="Ovchinikova G."/>
            <person name="Pati A."/>
            <person name="Chen A."/>
            <person name="Palaniappan K."/>
            <person name="Land M."/>
            <person name="Hauser L."/>
            <person name="Brambilla E.M."/>
            <person name="Ngatchou-Djao O.D."/>
            <person name="Rohde M."/>
            <person name="Tindall B.J."/>
            <person name="Goker M."/>
            <person name="Detter J.C."/>
            <person name="Woyke T."/>
            <person name="Bristow J."/>
            <person name="Eisen J.A."/>
            <person name="Markowitz V."/>
            <person name="Hugenholtz P."/>
            <person name="Klenk H.P."/>
            <person name="Kyrpides N.C."/>
        </authorList>
    </citation>
    <scope>NUCLEOTIDE SEQUENCE [LARGE SCALE GENOMIC DNA]</scope>
    <source>
        <strain evidence="3">DSM 16511 / JCM 12458 / E9I37-1</strain>
    </source>
</reference>
<dbReference type="Proteomes" id="UP000008633">
    <property type="component" value="Chromosome"/>
</dbReference>
<gene>
    <name evidence="2" type="ordered locus">Nitsa_0254</name>
</gene>
<protein>
    <recommendedName>
        <fullName evidence="4">Inhibitor I9 domain-containing protein</fullName>
    </recommendedName>
</protein>
<evidence type="ECO:0000256" key="1">
    <source>
        <dbReference type="SAM" id="SignalP"/>
    </source>
</evidence>
<feature type="signal peptide" evidence="1">
    <location>
        <begin position="1"/>
        <end position="36"/>
    </location>
</feature>
<keyword evidence="1" id="KW-0732">Signal</keyword>
<dbReference type="STRING" id="749222.Nitsa_0254"/>
<organism evidence="2 3">
    <name type="scientific">Nitratifractor salsuginis (strain DSM 16511 / JCM 12458 / E9I37-1)</name>
    <dbReference type="NCBI Taxonomy" id="749222"/>
    <lineage>
        <taxon>Bacteria</taxon>
        <taxon>Pseudomonadati</taxon>
        <taxon>Campylobacterota</taxon>
        <taxon>Epsilonproteobacteria</taxon>
        <taxon>Campylobacterales</taxon>
        <taxon>Sulfurovaceae</taxon>
        <taxon>Nitratifractor</taxon>
    </lineage>
</organism>
<feature type="chain" id="PRO_5003212411" description="Inhibitor I9 domain-containing protein" evidence="1">
    <location>
        <begin position="37"/>
        <end position="128"/>
    </location>
</feature>
<name>E6WZE6_NITSE</name>
<sequence>MKPGFRFSGSLRWPHISLFFLSGSLLLVGCASDANSHQTTIDTQRTSPSNVHKTTLIFTFVKGIDIPTAQHFLKEHGALSITIYKTLSKTKGQVMGSATFPASPTLLKTLSSNPLIQSINEEHVVKPL</sequence>
<dbReference type="PROSITE" id="PS51257">
    <property type="entry name" value="PROKAR_LIPOPROTEIN"/>
    <property type="match status" value="1"/>
</dbReference>
<dbReference type="KEGG" id="nsa:Nitsa_0254"/>
<proteinExistence type="predicted"/>
<evidence type="ECO:0000313" key="2">
    <source>
        <dbReference type="EMBL" id="ADV45526.1"/>
    </source>
</evidence>
<keyword evidence="3" id="KW-1185">Reference proteome</keyword>
<dbReference type="HOGENOM" id="CLU_1957273_0_0_7"/>
<accession>E6WZE6</accession>
<dbReference type="AlphaFoldDB" id="E6WZE6"/>
<reference evidence="3" key="2">
    <citation type="submission" date="2011-01" db="EMBL/GenBank/DDBJ databases">
        <title>The complete genome of Nitratifractor salsuginis DSM 16511.</title>
        <authorList>
            <consortium name="US DOE Joint Genome Institute (JGI-PGF)"/>
            <person name="Lucas S."/>
            <person name="Copeland A."/>
            <person name="Lapidus A."/>
            <person name="Bruce D."/>
            <person name="Goodwin L."/>
            <person name="Pitluck S."/>
            <person name="Kyrpides N."/>
            <person name="Mavromatis K."/>
            <person name="Ivanova N."/>
            <person name="Mikhailova N."/>
            <person name="Zeytun A."/>
            <person name="Detter J.C."/>
            <person name="Tapia R."/>
            <person name="Han C."/>
            <person name="Land M."/>
            <person name="Hauser L."/>
            <person name="Markowitz V."/>
            <person name="Cheng J.-F."/>
            <person name="Hugenholtz P."/>
            <person name="Woyke T."/>
            <person name="Wu D."/>
            <person name="Tindall B."/>
            <person name="Schuetze A."/>
            <person name="Brambilla E."/>
            <person name="Klenk H.-P."/>
            <person name="Eisen J.A."/>
        </authorList>
    </citation>
    <scope>NUCLEOTIDE SEQUENCE [LARGE SCALE GENOMIC DNA]</scope>
    <source>
        <strain evidence="3">DSM 16511 / JCM 12458 / E9I37-1</strain>
    </source>
</reference>
<evidence type="ECO:0008006" key="4">
    <source>
        <dbReference type="Google" id="ProtNLM"/>
    </source>
</evidence>